<evidence type="ECO:0000313" key="7">
    <source>
        <dbReference type="Proteomes" id="UP000797356"/>
    </source>
</evidence>
<feature type="domain" description="FUZ/MON1/HPS1 first Longin" evidence="3">
    <location>
        <begin position="171"/>
        <end position="300"/>
    </location>
</feature>
<evidence type="ECO:0000259" key="4">
    <source>
        <dbReference type="Pfam" id="PF19037"/>
    </source>
</evidence>
<dbReference type="GO" id="GO:0016192">
    <property type="term" value="P:vesicle-mediated transport"/>
    <property type="evidence" value="ECO:0007669"/>
    <property type="project" value="InterPro"/>
</dbReference>
<protein>
    <recommendedName>
        <fullName evidence="1">Vacuolar fusion protein MON1 homolog</fullName>
    </recommendedName>
</protein>
<dbReference type="OrthoDB" id="272411at2759"/>
<feature type="domain" description="FUZ/MON1/HPS1 second Longin" evidence="4">
    <location>
        <begin position="401"/>
        <end position="492"/>
    </location>
</feature>
<evidence type="ECO:0000256" key="2">
    <source>
        <dbReference type="SAM" id="MobiDB-lite"/>
    </source>
</evidence>
<reference evidence="6" key="2">
    <citation type="submission" date="2019-07" db="EMBL/GenBank/DDBJ databases">
        <authorList>
            <person name="Yang Y."/>
            <person name="Bocs S."/>
            <person name="Baudouin L."/>
        </authorList>
    </citation>
    <scope>NUCLEOTIDE SEQUENCE</scope>
    <source>
        <tissue evidence="6">Spear leaf of Hainan Tall coconut</tissue>
    </source>
</reference>
<dbReference type="InterPro" id="IPR043970">
    <property type="entry name" value="FUZ/MON1/HPS1_longin_3"/>
</dbReference>
<dbReference type="InterPro" id="IPR043972">
    <property type="entry name" value="FUZ/MON1/HPS1_longin_1"/>
</dbReference>
<evidence type="ECO:0000259" key="3">
    <source>
        <dbReference type="Pfam" id="PF19036"/>
    </source>
</evidence>
<dbReference type="AlphaFoldDB" id="A0A8K0J372"/>
<keyword evidence="7" id="KW-1185">Reference proteome</keyword>
<reference evidence="6" key="1">
    <citation type="journal article" date="2017" name="Gigascience">
        <title>The genome draft of coconut (Cocos nucifera).</title>
        <authorList>
            <person name="Xiao Y."/>
            <person name="Xu P."/>
            <person name="Fan H."/>
            <person name="Baudouin L."/>
            <person name="Xia W."/>
            <person name="Bocs S."/>
            <person name="Xu J."/>
            <person name="Li Q."/>
            <person name="Guo A."/>
            <person name="Zhou L."/>
            <person name="Li J."/>
            <person name="Wu Y."/>
            <person name="Ma Z."/>
            <person name="Armero A."/>
            <person name="Issali A.E."/>
            <person name="Liu N."/>
            <person name="Peng M."/>
            <person name="Yang Y."/>
        </authorList>
    </citation>
    <scope>NUCLEOTIDE SEQUENCE</scope>
    <source>
        <tissue evidence="6">Spear leaf of Hainan Tall coconut</tissue>
    </source>
</reference>
<comment type="similarity">
    <text evidence="1">Belongs to the MON1/SAND family.</text>
</comment>
<feature type="region of interest" description="Disordered" evidence="2">
    <location>
        <begin position="1"/>
        <end position="163"/>
    </location>
</feature>
<evidence type="ECO:0000259" key="5">
    <source>
        <dbReference type="Pfam" id="PF19038"/>
    </source>
</evidence>
<organism evidence="6 7">
    <name type="scientific">Cocos nucifera</name>
    <name type="common">Coconut palm</name>
    <dbReference type="NCBI Taxonomy" id="13894"/>
    <lineage>
        <taxon>Eukaryota</taxon>
        <taxon>Viridiplantae</taxon>
        <taxon>Streptophyta</taxon>
        <taxon>Embryophyta</taxon>
        <taxon>Tracheophyta</taxon>
        <taxon>Spermatophyta</taxon>
        <taxon>Magnoliopsida</taxon>
        <taxon>Liliopsida</taxon>
        <taxon>Arecaceae</taxon>
        <taxon>Arecoideae</taxon>
        <taxon>Cocoseae</taxon>
        <taxon>Attaleinae</taxon>
        <taxon>Cocos</taxon>
    </lineage>
</organism>
<dbReference type="PANTHER" id="PTHR13027">
    <property type="entry name" value="SAND PROTEIN-RELATED"/>
    <property type="match status" value="1"/>
</dbReference>
<dbReference type="GO" id="GO:0006623">
    <property type="term" value="P:protein targeting to vacuole"/>
    <property type="evidence" value="ECO:0007669"/>
    <property type="project" value="UniProtKB-UniRule"/>
</dbReference>
<evidence type="ECO:0000313" key="6">
    <source>
        <dbReference type="EMBL" id="KAG1371653.1"/>
    </source>
</evidence>
<feature type="compositionally biased region" description="Basic and acidic residues" evidence="2">
    <location>
        <begin position="22"/>
        <end position="39"/>
    </location>
</feature>
<dbReference type="InterPro" id="IPR004353">
    <property type="entry name" value="Mon1"/>
</dbReference>
<gene>
    <name evidence="6" type="ORF">COCNU_16G007470</name>
</gene>
<feature type="compositionally biased region" description="Polar residues" evidence="2">
    <location>
        <begin position="40"/>
        <end position="50"/>
    </location>
</feature>
<dbReference type="Pfam" id="PF19038">
    <property type="entry name" value="Fuz_longin_3"/>
    <property type="match status" value="1"/>
</dbReference>
<comment type="caution">
    <text evidence="6">The sequence shown here is derived from an EMBL/GenBank/DDBJ whole genome shotgun (WGS) entry which is preliminary data.</text>
</comment>
<dbReference type="Pfam" id="PF19037">
    <property type="entry name" value="Fuz_longin_2"/>
    <property type="match status" value="1"/>
</dbReference>
<dbReference type="PANTHER" id="PTHR13027:SF7">
    <property type="entry name" value="VACUOLAR FUSION PROTEIN MON1 HOMOLOG"/>
    <property type="match status" value="1"/>
</dbReference>
<sequence>MDSDSRPPPDDGPSDPNPNPRPEPDPEPKPKESTGEERLSSLTVEDSGNAASCRPPASHGFPPADLYAGDEIEEEVPPVASCSADEIDGAAGEAWGSSSYGGGVSWRESSEQDEDAPPSPSSSGYAGERGSSGKSGITEVDDGGSSQDDCSRGKEHRDEDDASVSWRKRKKHFFVLSHSGKPIYSRYGNEHKLAGFSATLQAIIAFVENSVLCIFSYSGDHVKLVRAGNHQVVFLVKGPIYLVCISCTEEPYEALRGQLQLIYSQMLLILTKSVHRCFEKNPKFDMTSLLGGTDAVFSSLIHSFSWSCVSCMVANNNHCKDIVCGEDMYWKLDKPSLHDQQGLSLFAAAGKILWVVFHLAFDGTHRNPAAFLHAYTCLPLAYGTRQAAGAILQDVADSWVLFAMFMSKHKVVSLVGAQKASLHPDDMLLLANFILSSESFRTSESFSPICLPRYNPMAFLYAYVHFFDVDTYLTLLTTSSDAFYHLKDCRIRIEAVLVKSNVLCEVKRSMLDGGLHVEDLPVDSSVHSGSLSPHLGLDKMSAGSLSSCIGIGGPAGLWHFMYKSIYLDQYVSSEFSSPINNSNQQKRLYRAYQKLYNSMHDKGTGPHKTQFRRDENCVLLCWITQDFELYAAFDPLADKALAIKVCNRVCQWIRDSENEIFLLGASPFAWDGVACGISLSCNITRNYTTCLNNMVFQFSWTNTVDDGLGLCTGAKFTVIFYAPAQIEKPM</sequence>
<feature type="domain" description="FUZ/MON1/HPS1 third Longin" evidence="5">
    <location>
        <begin position="556"/>
        <end position="656"/>
    </location>
</feature>
<dbReference type="PRINTS" id="PR01546">
    <property type="entry name" value="YEAST73DUF"/>
</dbReference>
<comment type="function">
    <text evidence="1">Plays an important role in membrane trafficking through the secretory apparatus.</text>
</comment>
<dbReference type="Pfam" id="PF19036">
    <property type="entry name" value="Fuz_longin_1"/>
    <property type="match status" value="1"/>
</dbReference>
<dbReference type="InterPro" id="IPR043971">
    <property type="entry name" value="FUZ/MON1/HPS1_longin_2"/>
</dbReference>
<evidence type="ECO:0000256" key="1">
    <source>
        <dbReference type="RuleBase" id="RU367048"/>
    </source>
</evidence>
<dbReference type="EMBL" id="CM017887">
    <property type="protein sequence ID" value="KAG1371653.1"/>
    <property type="molecule type" value="Genomic_DNA"/>
</dbReference>
<name>A0A8K0J372_COCNU</name>
<feature type="compositionally biased region" description="Basic and acidic residues" evidence="2">
    <location>
        <begin position="149"/>
        <end position="159"/>
    </location>
</feature>
<proteinExistence type="inferred from homology"/>
<dbReference type="Proteomes" id="UP000797356">
    <property type="component" value="Chromosome 16"/>
</dbReference>
<accession>A0A8K0J372</accession>